<dbReference type="Pfam" id="PF02283">
    <property type="entry name" value="CobU"/>
    <property type="match status" value="1"/>
</dbReference>
<dbReference type="GO" id="GO:0000166">
    <property type="term" value="F:nucleotide binding"/>
    <property type="evidence" value="ECO:0007669"/>
    <property type="project" value="InterPro"/>
</dbReference>
<dbReference type="SUPFAM" id="SSF52540">
    <property type="entry name" value="P-loop containing nucleoside triphosphate hydrolases"/>
    <property type="match status" value="1"/>
</dbReference>
<evidence type="ECO:0000313" key="2">
    <source>
        <dbReference type="Proteomes" id="UP000886800"/>
    </source>
</evidence>
<dbReference type="GO" id="GO:0009236">
    <property type="term" value="P:cobalamin biosynthetic process"/>
    <property type="evidence" value="ECO:0007669"/>
    <property type="project" value="InterPro"/>
</dbReference>
<dbReference type="InterPro" id="IPR027417">
    <property type="entry name" value="P-loop_NTPase"/>
</dbReference>
<dbReference type="EMBL" id="DXES01000123">
    <property type="protein sequence ID" value="HIX65719.1"/>
    <property type="molecule type" value="Genomic_DNA"/>
</dbReference>
<keyword evidence="1" id="KW-0548">Nucleotidyltransferase</keyword>
<reference evidence="1" key="1">
    <citation type="journal article" date="2021" name="PeerJ">
        <title>Extensive microbial diversity within the chicken gut microbiome revealed by metagenomics and culture.</title>
        <authorList>
            <person name="Gilroy R."/>
            <person name="Ravi A."/>
            <person name="Getino M."/>
            <person name="Pursley I."/>
            <person name="Horton D.L."/>
            <person name="Alikhan N.F."/>
            <person name="Baker D."/>
            <person name="Gharbi K."/>
            <person name="Hall N."/>
            <person name="Watson M."/>
            <person name="Adriaenssens E.M."/>
            <person name="Foster-Nyarko E."/>
            <person name="Jarju S."/>
            <person name="Secka A."/>
            <person name="Antonio M."/>
            <person name="Oren A."/>
            <person name="Chaudhuri R.R."/>
            <person name="La Ragione R."/>
            <person name="Hildebrand F."/>
            <person name="Pallen M.J."/>
        </authorList>
    </citation>
    <scope>NUCLEOTIDE SEQUENCE</scope>
    <source>
        <strain evidence="1">CHK188-5543</strain>
    </source>
</reference>
<dbReference type="InterPro" id="IPR003203">
    <property type="entry name" value="CobU/CobP"/>
</dbReference>
<reference evidence="1" key="2">
    <citation type="submission" date="2021-04" db="EMBL/GenBank/DDBJ databases">
        <authorList>
            <person name="Gilroy R."/>
        </authorList>
    </citation>
    <scope>NUCLEOTIDE SEQUENCE</scope>
    <source>
        <strain evidence="1">CHK188-5543</strain>
    </source>
</reference>
<keyword evidence="1" id="KW-0418">Kinase</keyword>
<gene>
    <name evidence="1" type="ORF">H9736_05660</name>
</gene>
<dbReference type="Gene3D" id="3.40.50.300">
    <property type="entry name" value="P-loop containing nucleotide triphosphate hydrolases"/>
    <property type="match status" value="1"/>
</dbReference>
<dbReference type="AlphaFoldDB" id="A0A9D1WRE8"/>
<dbReference type="Proteomes" id="UP000886800">
    <property type="component" value="Unassembled WGS sequence"/>
</dbReference>
<protein>
    <submittedName>
        <fullName evidence="1">Bifunctional adenosylcobinamide kinase/adenosylcobinamide-phosphate guanylyltransferase</fullName>
    </submittedName>
</protein>
<dbReference type="GO" id="GO:0016779">
    <property type="term" value="F:nucleotidyltransferase activity"/>
    <property type="evidence" value="ECO:0007669"/>
    <property type="project" value="UniProtKB-KW"/>
</dbReference>
<comment type="caution">
    <text evidence="1">The sequence shown here is derived from an EMBL/GenBank/DDBJ whole genome shotgun (WGS) entry which is preliminary data.</text>
</comment>
<organism evidence="1 2">
    <name type="scientific">Candidatus Anaerotruncus excrementipullorum</name>
    <dbReference type="NCBI Taxonomy" id="2838465"/>
    <lineage>
        <taxon>Bacteria</taxon>
        <taxon>Bacillati</taxon>
        <taxon>Bacillota</taxon>
        <taxon>Clostridia</taxon>
        <taxon>Eubacteriales</taxon>
        <taxon>Oscillospiraceae</taxon>
        <taxon>Anaerotruncus</taxon>
    </lineage>
</organism>
<dbReference type="GO" id="GO:0043752">
    <property type="term" value="F:adenosylcobinamide kinase activity"/>
    <property type="evidence" value="ECO:0007669"/>
    <property type="project" value="InterPro"/>
</dbReference>
<keyword evidence="1" id="KW-0808">Transferase</keyword>
<proteinExistence type="predicted"/>
<name>A0A9D1WRE8_9FIRM</name>
<sequence>MILYVGGRGQGKLALALREQGLDPAQVWDGAVCPLGEFPPKPVLNHLHRLIRRLMQAGIDPAGYVEMLAARCPELVVICDEVGCGVVPIEASERQWREAVGRACCALAAKSRRVVRVVAGLPQTLKEI</sequence>
<accession>A0A9D1WRE8</accession>
<evidence type="ECO:0000313" key="1">
    <source>
        <dbReference type="EMBL" id="HIX65719.1"/>
    </source>
</evidence>